<sequence length="78" mass="9663">GVGKSISEDLWQMGFRKVEELNQRDPEELYQRFCIMKQKPVDRCMLYVFRRAVYYASHRDHDPELLKWWNWKDGARRR</sequence>
<feature type="non-terminal residue" evidence="1">
    <location>
        <position position="1"/>
    </location>
</feature>
<dbReference type="Proteomes" id="UP000057043">
    <property type="component" value="Unassembled WGS sequence"/>
</dbReference>
<dbReference type="Pfam" id="PF11731">
    <property type="entry name" value="Cdd1"/>
    <property type="match status" value="1"/>
</dbReference>
<proteinExistence type="predicted"/>
<accession>A0A101FW02</accession>
<gene>
    <name evidence="1" type="ORF">XD72_0232</name>
</gene>
<dbReference type="PATRIC" id="fig|301375.7.peg.1125"/>
<dbReference type="EMBL" id="LGFT01000004">
    <property type="protein sequence ID" value="KUK45329.1"/>
    <property type="molecule type" value="Genomic_DNA"/>
</dbReference>
<dbReference type="InterPro" id="IPR021725">
    <property type="entry name" value="Cdd1"/>
</dbReference>
<dbReference type="AlphaFoldDB" id="A0A101FW02"/>
<protein>
    <submittedName>
        <fullName evidence="1">Pathogenicity locu</fullName>
    </submittedName>
</protein>
<evidence type="ECO:0000313" key="2">
    <source>
        <dbReference type="Proteomes" id="UP000057043"/>
    </source>
</evidence>
<evidence type="ECO:0000313" key="1">
    <source>
        <dbReference type="EMBL" id="KUK45329.1"/>
    </source>
</evidence>
<comment type="caution">
    <text evidence="1">The sequence shown here is derived from an EMBL/GenBank/DDBJ whole genome shotgun (WGS) entry which is preliminary data.</text>
</comment>
<name>A0A101FW02_9EURY</name>
<dbReference type="Gene3D" id="1.10.150.20">
    <property type="entry name" value="5' to 3' exonuclease, C-terminal subdomain"/>
    <property type="match status" value="1"/>
</dbReference>
<organism evidence="1 2">
    <name type="scientific">Methanothrix harundinacea</name>
    <dbReference type="NCBI Taxonomy" id="301375"/>
    <lineage>
        <taxon>Archaea</taxon>
        <taxon>Methanobacteriati</taxon>
        <taxon>Methanobacteriota</taxon>
        <taxon>Stenosarchaea group</taxon>
        <taxon>Methanomicrobia</taxon>
        <taxon>Methanotrichales</taxon>
        <taxon>Methanotrichaceae</taxon>
        <taxon>Methanothrix</taxon>
    </lineage>
</organism>
<reference evidence="1 2" key="1">
    <citation type="journal article" date="2015" name="MBio">
        <title>Genome-Resolved Metagenomic Analysis Reveals Roles for Candidate Phyla and Other Microbial Community Members in Biogeochemical Transformations in Oil Reservoirs.</title>
        <authorList>
            <person name="Hu P."/>
            <person name="Tom L."/>
            <person name="Singh A."/>
            <person name="Thomas B.C."/>
            <person name="Baker B.J."/>
            <person name="Piceno Y.M."/>
            <person name="Andersen G.L."/>
            <person name="Banfield J.F."/>
        </authorList>
    </citation>
    <scope>NUCLEOTIDE SEQUENCE [LARGE SCALE GENOMIC DNA]</scope>
    <source>
        <strain evidence="1">57_489</strain>
    </source>
</reference>